<protein>
    <recommendedName>
        <fullName evidence="4">Urease-associated protein</fullName>
    </recommendedName>
</protein>
<feature type="transmembrane region" description="Helical" evidence="1">
    <location>
        <begin position="12"/>
        <end position="32"/>
    </location>
</feature>
<dbReference type="RefSeq" id="WP_091474427.1">
    <property type="nucleotide sequence ID" value="NZ_FOJT01000002.1"/>
</dbReference>
<name>A0A1I0WQH3_9FLAO</name>
<gene>
    <name evidence="2" type="ORF">SAMN05660845_0926</name>
</gene>
<evidence type="ECO:0000256" key="1">
    <source>
        <dbReference type="SAM" id="Phobius"/>
    </source>
</evidence>
<keyword evidence="1" id="KW-0812">Transmembrane</keyword>
<organism evidence="2 3">
    <name type="scientific">Flavobacterium swingsii</name>
    <dbReference type="NCBI Taxonomy" id="498292"/>
    <lineage>
        <taxon>Bacteria</taxon>
        <taxon>Pseudomonadati</taxon>
        <taxon>Bacteroidota</taxon>
        <taxon>Flavobacteriia</taxon>
        <taxon>Flavobacteriales</taxon>
        <taxon>Flavobacteriaceae</taxon>
        <taxon>Flavobacterium</taxon>
    </lineage>
</organism>
<dbReference type="EMBL" id="FOJT01000002">
    <property type="protein sequence ID" value="SFA91015.1"/>
    <property type="molecule type" value="Genomic_DNA"/>
</dbReference>
<accession>A0A1I0WQH3</accession>
<dbReference type="STRING" id="498292.SAMN05660845_0926"/>
<evidence type="ECO:0000313" key="2">
    <source>
        <dbReference type="EMBL" id="SFA91015.1"/>
    </source>
</evidence>
<dbReference type="InterPro" id="IPR011727">
    <property type="entry name" value="CHP02117"/>
</dbReference>
<reference evidence="3" key="1">
    <citation type="submission" date="2016-10" db="EMBL/GenBank/DDBJ databases">
        <authorList>
            <person name="Varghese N."/>
            <person name="Submissions S."/>
        </authorList>
    </citation>
    <scope>NUCLEOTIDE SEQUENCE [LARGE SCALE GENOMIC DNA]</scope>
    <source>
        <strain evidence="3">DSM 21789</strain>
    </source>
</reference>
<evidence type="ECO:0000313" key="3">
    <source>
        <dbReference type="Proteomes" id="UP000199604"/>
    </source>
</evidence>
<dbReference type="NCBIfam" id="TIGR02117">
    <property type="entry name" value="chp_urease_rgn"/>
    <property type="match status" value="1"/>
</dbReference>
<dbReference type="Pfam" id="PF09601">
    <property type="entry name" value="DUF2459"/>
    <property type="match status" value="1"/>
</dbReference>
<sequence>MKSLKQSLKIFFEIILAFVILILIYSFSVFGLSKITVNDDVIQNEEIEIFIKTNGVHTDIIVPIKNEIKDWSQEIKFNQTKSKDSVMNYVAIGWGDKGFYLNTPQWSDLKMSTAFYAATGLSTSAIHTTFYRSVSENGSCKRILISKENYQKLIIFINDSFQRDSNKNLQCISGRGYANNDAFYEAKGSYSLFKTCNTWTNEALKTSNQKAAFWTPYDGGIFCHYR</sequence>
<keyword evidence="1" id="KW-0472">Membrane</keyword>
<dbReference type="AlphaFoldDB" id="A0A1I0WQH3"/>
<dbReference type="OrthoDB" id="211174at2"/>
<keyword evidence="3" id="KW-1185">Reference proteome</keyword>
<evidence type="ECO:0008006" key="4">
    <source>
        <dbReference type="Google" id="ProtNLM"/>
    </source>
</evidence>
<keyword evidence="1" id="KW-1133">Transmembrane helix</keyword>
<dbReference type="Proteomes" id="UP000199604">
    <property type="component" value="Unassembled WGS sequence"/>
</dbReference>
<proteinExistence type="predicted"/>